<organism evidence="2 3">
    <name type="scientific">Nonomuraea wenchangensis</name>
    <dbReference type="NCBI Taxonomy" id="568860"/>
    <lineage>
        <taxon>Bacteria</taxon>
        <taxon>Bacillati</taxon>
        <taxon>Actinomycetota</taxon>
        <taxon>Actinomycetes</taxon>
        <taxon>Streptosporangiales</taxon>
        <taxon>Streptosporangiaceae</taxon>
        <taxon>Nonomuraea</taxon>
    </lineage>
</organism>
<name>A0A1I0LIG8_9ACTN</name>
<keyword evidence="3" id="KW-1185">Reference proteome</keyword>
<evidence type="ECO:0000313" key="2">
    <source>
        <dbReference type="EMBL" id="SEU40082.1"/>
    </source>
</evidence>
<feature type="transmembrane region" description="Helical" evidence="1">
    <location>
        <begin position="98"/>
        <end position="119"/>
    </location>
</feature>
<gene>
    <name evidence="2" type="ORF">SAMN05421811_117215</name>
</gene>
<dbReference type="AlphaFoldDB" id="A0A1I0LIG8"/>
<sequence length="466" mass="51018">MISWVAAVITVLAAAVPLSPGRLDRFAALAGLEVTANNARQIIDHFAGLRRWRLVTVVLAAPVAGLTADPFYLVLGWCAVPVFRAVRSPAPDAVYRRAWMLAVCVSAMTACYLLTARGITPTRLAHAAIVVVVVTAISRAGRNAGPEIPDETESVIRRWSVRTRYLAGCATVLAGVLITPWQAQPGELPQYAKPRQFPEQQVSFQKIGEVKRPTCPWIDQMDDPCRYWRVDGEPFPQAAPYVVMKGGAPTAAPFLVSPDRRSVVYLDRTSRRLVHQHAGNRYDLSGPLADTDVPEVSVSERGRYVALAKNGTRVIDTRSRSEIVLPGALKVLEVNSAGVVATTASHLVAHDHRGKELLSIAIPGALLESRTAFLKPDGSRLVVISDYGSLVETYDLTTRERIHRVRPRLPDGDPIEEGVGWSSKGPFQIHRDAGEEERTDFFLDLATGKTRYVKNGLPDGYRPADQ</sequence>
<evidence type="ECO:0000256" key="1">
    <source>
        <dbReference type="SAM" id="Phobius"/>
    </source>
</evidence>
<dbReference type="SUPFAM" id="SSF50969">
    <property type="entry name" value="YVTN repeat-like/Quinoprotein amine dehydrogenase"/>
    <property type="match status" value="1"/>
</dbReference>
<keyword evidence="1" id="KW-0812">Transmembrane</keyword>
<dbReference type="InterPro" id="IPR011044">
    <property type="entry name" value="Quino_amine_DH_bsu"/>
</dbReference>
<accession>A0A1I0LIG8</accession>
<evidence type="ECO:0000313" key="3">
    <source>
        <dbReference type="Proteomes" id="UP000199361"/>
    </source>
</evidence>
<keyword evidence="1" id="KW-1133">Transmembrane helix</keyword>
<protein>
    <submittedName>
        <fullName evidence="2">Uncharacterized protein</fullName>
    </submittedName>
</protein>
<keyword evidence="1" id="KW-0472">Membrane</keyword>
<dbReference type="EMBL" id="FOHX01000017">
    <property type="protein sequence ID" value="SEU40082.1"/>
    <property type="molecule type" value="Genomic_DNA"/>
</dbReference>
<reference evidence="2 3" key="1">
    <citation type="submission" date="2016-10" db="EMBL/GenBank/DDBJ databases">
        <authorList>
            <person name="de Groot N.N."/>
        </authorList>
    </citation>
    <scope>NUCLEOTIDE SEQUENCE [LARGE SCALE GENOMIC DNA]</scope>
    <source>
        <strain evidence="2 3">CGMCC 4.5598</strain>
    </source>
</reference>
<dbReference type="Proteomes" id="UP000199361">
    <property type="component" value="Unassembled WGS sequence"/>
</dbReference>
<feature type="transmembrane region" description="Helical" evidence="1">
    <location>
        <begin position="59"/>
        <end position="86"/>
    </location>
</feature>
<dbReference type="STRING" id="568860.SAMN05421811_117215"/>
<proteinExistence type="predicted"/>